<feature type="compositionally biased region" description="Polar residues" evidence="1">
    <location>
        <begin position="63"/>
        <end position="97"/>
    </location>
</feature>
<dbReference type="EMBL" id="JADNYJ010000024">
    <property type="protein sequence ID" value="KAF8905087.1"/>
    <property type="molecule type" value="Genomic_DNA"/>
</dbReference>
<organism evidence="2 3">
    <name type="scientific">Gymnopilus junonius</name>
    <name type="common">Spectacular rustgill mushroom</name>
    <name type="synonym">Gymnopilus spectabilis subsp. junonius</name>
    <dbReference type="NCBI Taxonomy" id="109634"/>
    <lineage>
        <taxon>Eukaryota</taxon>
        <taxon>Fungi</taxon>
        <taxon>Dikarya</taxon>
        <taxon>Basidiomycota</taxon>
        <taxon>Agaricomycotina</taxon>
        <taxon>Agaricomycetes</taxon>
        <taxon>Agaricomycetidae</taxon>
        <taxon>Agaricales</taxon>
        <taxon>Agaricineae</taxon>
        <taxon>Hymenogastraceae</taxon>
        <taxon>Gymnopilus</taxon>
    </lineage>
</organism>
<evidence type="ECO:0000256" key="1">
    <source>
        <dbReference type="SAM" id="MobiDB-lite"/>
    </source>
</evidence>
<sequence length="180" mass="19005">MVKTSSQDEPNPFESQSKGQPVQGSAGKTTSKDQPQSREQQTSRHEGSQISSQHQSQAKEHTPQASGQSALPQGVPSSSPSVTFAGHRSQSQNQPTNASYQAAPPPSASQPSQETTGVRPEFATHGAPRANPAGMALNQGYVEGAKEQAATVDPTGTSEAEEQRKRNASEFATRPVDARQ</sequence>
<accession>A0A9P5NSL6</accession>
<dbReference type="Proteomes" id="UP000724874">
    <property type="component" value="Unassembled WGS sequence"/>
</dbReference>
<feature type="region of interest" description="Disordered" evidence="1">
    <location>
        <begin position="1"/>
        <end position="180"/>
    </location>
</feature>
<reference evidence="2" key="1">
    <citation type="submission" date="2020-11" db="EMBL/GenBank/DDBJ databases">
        <authorList>
            <consortium name="DOE Joint Genome Institute"/>
            <person name="Ahrendt S."/>
            <person name="Riley R."/>
            <person name="Andreopoulos W."/>
            <person name="LaButti K."/>
            <person name="Pangilinan J."/>
            <person name="Ruiz-duenas F.J."/>
            <person name="Barrasa J.M."/>
            <person name="Sanchez-Garcia M."/>
            <person name="Camarero S."/>
            <person name="Miyauchi S."/>
            <person name="Serrano A."/>
            <person name="Linde D."/>
            <person name="Babiker R."/>
            <person name="Drula E."/>
            <person name="Ayuso-Fernandez I."/>
            <person name="Pacheco R."/>
            <person name="Padilla G."/>
            <person name="Ferreira P."/>
            <person name="Barriuso J."/>
            <person name="Kellner H."/>
            <person name="Castanera R."/>
            <person name="Alfaro M."/>
            <person name="Ramirez L."/>
            <person name="Pisabarro A.G."/>
            <person name="Kuo A."/>
            <person name="Tritt A."/>
            <person name="Lipzen A."/>
            <person name="He G."/>
            <person name="Yan M."/>
            <person name="Ng V."/>
            <person name="Cullen D."/>
            <person name="Martin F."/>
            <person name="Rosso M.-N."/>
            <person name="Henrissat B."/>
            <person name="Hibbett D."/>
            <person name="Martinez A.T."/>
            <person name="Grigoriev I.V."/>
        </authorList>
    </citation>
    <scope>NUCLEOTIDE SEQUENCE</scope>
    <source>
        <strain evidence="2">AH 44721</strain>
    </source>
</reference>
<comment type="caution">
    <text evidence="2">The sequence shown here is derived from an EMBL/GenBank/DDBJ whole genome shotgun (WGS) entry which is preliminary data.</text>
</comment>
<keyword evidence="3" id="KW-1185">Reference proteome</keyword>
<proteinExistence type="predicted"/>
<protein>
    <submittedName>
        <fullName evidence="2">Uncharacterized protein</fullName>
    </submittedName>
</protein>
<name>A0A9P5NSL6_GYMJU</name>
<evidence type="ECO:0000313" key="2">
    <source>
        <dbReference type="EMBL" id="KAF8905087.1"/>
    </source>
</evidence>
<evidence type="ECO:0000313" key="3">
    <source>
        <dbReference type="Proteomes" id="UP000724874"/>
    </source>
</evidence>
<gene>
    <name evidence="2" type="ORF">CPB84DRAFT_1845167</name>
</gene>
<dbReference type="AlphaFoldDB" id="A0A9P5NSL6"/>
<feature type="compositionally biased region" description="Polar residues" evidence="1">
    <location>
        <begin position="1"/>
        <end position="40"/>
    </location>
</feature>